<keyword evidence="2" id="KW-0548">Nucleotidyltransferase</keyword>
<dbReference type="PANTHER" id="PTHR47320:SF1">
    <property type="entry name" value="BIFUNCTIONAL URIDYLYLTRANSFERASE_URIDYLYL-REMOVING ENZYME"/>
    <property type="match status" value="1"/>
</dbReference>
<reference evidence="7 8" key="1">
    <citation type="submission" date="2014-07" db="EMBL/GenBank/DDBJ databases">
        <title>Complete genome sequence of Corynebacterium atypicum DSM 44849: identifiction of the mycolic acid biosynthesis genes.</title>
        <authorList>
            <person name="Tippelt A."/>
            <person name="Mollmann S."/>
            <person name="Albersmeier A."/>
            <person name="Jaenicke S."/>
            <person name="Ruckert C."/>
            <person name="Tauch A."/>
        </authorList>
    </citation>
    <scope>NUCLEOTIDE SEQUENCE [LARGE SCALE GENOMIC DNA]</scope>
    <source>
        <strain evidence="7 8">R2070</strain>
    </source>
</reference>
<evidence type="ECO:0000256" key="2">
    <source>
        <dbReference type="ARBA" id="ARBA00022695"/>
    </source>
</evidence>
<dbReference type="Pfam" id="PF01909">
    <property type="entry name" value="NTP_transf_2"/>
    <property type="match status" value="1"/>
</dbReference>
<evidence type="ECO:0000313" key="7">
    <source>
        <dbReference type="EMBL" id="AIG63939.1"/>
    </source>
</evidence>
<evidence type="ECO:0000256" key="3">
    <source>
        <dbReference type="ARBA" id="ARBA00022801"/>
    </source>
</evidence>
<dbReference type="RefSeq" id="WP_038605001.1">
    <property type="nucleotide sequence ID" value="NZ_CP008944.1"/>
</dbReference>
<keyword evidence="4" id="KW-0460">Magnesium</keyword>
<dbReference type="Pfam" id="PF01966">
    <property type="entry name" value="HD"/>
    <property type="match status" value="1"/>
</dbReference>
<protein>
    <recommendedName>
        <fullName evidence="6">HD domain-containing protein</fullName>
    </recommendedName>
</protein>
<feature type="domain" description="HD" evidence="6">
    <location>
        <begin position="377"/>
        <end position="477"/>
    </location>
</feature>
<gene>
    <name evidence="7" type="ORF">CATYP_03915</name>
</gene>
<dbReference type="InterPro" id="IPR043519">
    <property type="entry name" value="NT_sf"/>
</dbReference>
<organism evidence="7 8">
    <name type="scientific">Corynebacterium atypicum</name>
    <dbReference type="NCBI Taxonomy" id="191610"/>
    <lineage>
        <taxon>Bacteria</taxon>
        <taxon>Bacillati</taxon>
        <taxon>Actinomycetota</taxon>
        <taxon>Actinomycetes</taxon>
        <taxon>Mycobacteriales</taxon>
        <taxon>Corynebacteriaceae</taxon>
        <taxon>Corynebacterium</taxon>
    </lineage>
</organism>
<evidence type="ECO:0000256" key="4">
    <source>
        <dbReference type="ARBA" id="ARBA00022842"/>
    </source>
</evidence>
<dbReference type="InterPro" id="IPR003607">
    <property type="entry name" value="HD/PDEase_dom"/>
</dbReference>
<dbReference type="InterPro" id="IPR006674">
    <property type="entry name" value="HD_domain"/>
</dbReference>
<dbReference type="InterPro" id="IPR010043">
    <property type="entry name" value="UTase/UR"/>
</dbReference>
<dbReference type="PROSITE" id="PS51831">
    <property type="entry name" value="HD"/>
    <property type="match status" value="1"/>
</dbReference>
<dbReference type="InterPro" id="IPR002934">
    <property type="entry name" value="Polymerase_NTP_transf_dom"/>
</dbReference>
<dbReference type="Proteomes" id="UP000028504">
    <property type="component" value="Chromosome"/>
</dbReference>
<dbReference type="PANTHER" id="PTHR47320">
    <property type="entry name" value="BIFUNCTIONAL URIDYLYLTRANSFERASE/URIDYLYL-REMOVING ENZYME"/>
    <property type="match status" value="1"/>
</dbReference>
<dbReference type="Gene3D" id="3.30.460.10">
    <property type="entry name" value="Beta Polymerase, domain 2"/>
    <property type="match status" value="1"/>
</dbReference>
<dbReference type="SUPFAM" id="SSF81301">
    <property type="entry name" value="Nucleotidyltransferase"/>
    <property type="match status" value="1"/>
</dbReference>
<evidence type="ECO:0000259" key="6">
    <source>
        <dbReference type="PROSITE" id="PS51831"/>
    </source>
</evidence>
<dbReference type="Gene3D" id="1.10.3090.10">
    <property type="entry name" value="cca-adding enzyme, domain 2"/>
    <property type="match status" value="1"/>
</dbReference>
<evidence type="ECO:0000256" key="5">
    <source>
        <dbReference type="ARBA" id="ARBA00023268"/>
    </source>
</evidence>
<keyword evidence="3" id="KW-0378">Hydrolase</keyword>
<keyword evidence="8" id="KW-1185">Reference proteome</keyword>
<sequence>MAAPVYREVAAKLRQVPLPEGTALAATGSLARGEMTPYSDVDLLLIHDEQAALRARDVDKLWDAARDTGFRVDFAVRTPRENAGIVAADPKSALALLDVRLLHGRSDLVDSTRRKVLAAWRAGLMRYFDQVVEEAIARWRRSGAIVAMTRPDIKNGRGGLRDHELLMALALSQLVHVPDLSAERGLLLSVRAQLHRAARRHMDVLEPEFAEDIAPQLGFADRFALAHAIIAAGAKIQKELNGAMNLSQDVFHRRQRAVRPARRPLDVDVVEAGGEVHLARSARRDDPALPLRVAAASARATLPVAEATWDQLRGVAALPARWPRPVVEDFLAALSSPQLTRDNVTALDQRGLWQRYVPQWPHIRGLMPRERTHIHTVDRHSLETVAGCAKLLLRVSRPDLLLIAGLYHDVGKREPRKRPHAIVGAEAVARFAATLGLPLRERSCLQTVVAEHALFAQIATTMDPASPAALARLLDATGHDLCIIELLAALVEADSRATGPGVWTRSLSYGRDVLLARARSSLARFHPVAPAVAAEHQMRLREKPDNRLVLSWRGPMAGLVRLVAACHHHAWLISSARCRSEGDEVLAELEVRSATQASLELAVIHQAFQSGQKFEIPRPGMGPAAVLWQGRYCDVRTRDRPGVLAALVALLPSFEWLDVRTVGASVIARVALRARPEPGERAAIGEQVSRVLGGM</sequence>
<proteinExistence type="predicted"/>
<keyword evidence="1" id="KW-0808">Transferase</keyword>
<accession>A0ABM5QM85</accession>
<dbReference type="SUPFAM" id="SSF109604">
    <property type="entry name" value="HD-domain/PDEase-like"/>
    <property type="match status" value="1"/>
</dbReference>
<keyword evidence="5" id="KW-0511">Multifunctional enzyme</keyword>
<evidence type="ECO:0000256" key="1">
    <source>
        <dbReference type="ARBA" id="ARBA00022679"/>
    </source>
</evidence>
<name>A0ABM5QM85_9CORY</name>
<dbReference type="EMBL" id="CP008944">
    <property type="protein sequence ID" value="AIG63939.1"/>
    <property type="molecule type" value="Genomic_DNA"/>
</dbReference>
<dbReference type="SMART" id="SM00471">
    <property type="entry name" value="HDc"/>
    <property type="match status" value="1"/>
</dbReference>
<evidence type="ECO:0000313" key="8">
    <source>
        <dbReference type="Proteomes" id="UP000028504"/>
    </source>
</evidence>